<evidence type="ECO:0000313" key="2">
    <source>
        <dbReference type="EMBL" id="KAF4458473.1"/>
    </source>
</evidence>
<feature type="region of interest" description="Disordered" evidence="1">
    <location>
        <begin position="454"/>
        <end position="478"/>
    </location>
</feature>
<feature type="compositionally biased region" description="Low complexity" evidence="1">
    <location>
        <begin position="454"/>
        <end position="463"/>
    </location>
</feature>
<dbReference type="OrthoDB" id="3882058at2759"/>
<feature type="region of interest" description="Disordered" evidence="1">
    <location>
        <begin position="269"/>
        <end position="353"/>
    </location>
</feature>
<dbReference type="Proteomes" id="UP000554235">
    <property type="component" value="Unassembled WGS sequence"/>
</dbReference>
<name>A0A8H4KZW3_9HYPO</name>
<feature type="compositionally biased region" description="Polar residues" evidence="1">
    <location>
        <begin position="332"/>
        <end position="341"/>
    </location>
</feature>
<dbReference type="AlphaFoldDB" id="A0A8H4KZW3"/>
<accession>A0A8H4KZW3</accession>
<proteinExistence type="predicted"/>
<protein>
    <recommendedName>
        <fullName evidence="4">Only prolin and serin are matching in the corresponding protein</fullName>
    </recommendedName>
</protein>
<gene>
    <name evidence="2" type="ORF">FALBO_14789</name>
</gene>
<feature type="compositionally biased region" description="Low complexity" evidence="1">
    <location>
        <begin position="281"/>
        <end position="295"/>
    </location>
</feature>
<organism evidence="2 3">
    <name type="scientific">Fusarium albosuccineum</name>
    <dbReference type="NCBI Taxonomy" id="1237068"/>
    <lineage>
        <taxon>Eukaryota</taxon>
        <taxon>Fungi</taxon>
        <taxon>Dikarya</taxon>
        <taxon>Ascomycota</taxon>
        <taxon>Pezizomycotina</taxon>
        <taxon>Sordariomycetes</taxon>
        <taxon>Hypocreomycetidae</taxon>
        <taxon>Hypocreales</taxon>
        <taxon>Nectriaceae</taxon>
        <taxon>Fusarium</taxon>
        <taxon>Fusarium decemcellulare species complex</taxon>
    </lineage>
</organism>
<feature type="region of interest" description="Disordered" evidence="1">
    <location>
        <begin position="57"/>
        <end position="93"/>
    </location>
</feature>
<evidence type="ECO:0000313" key="3">
    <source>
        <dbReference type="Proteomes" id="UP000554235"/>
    </source>
</evidence>
<keyword evidence="3" id="KW-1185">Reference proteome</keyword>
<feature type="region of interest" description="Disordered" evidence="1">
    <location>
        <begin position="149"/>
        <end position="253"/>
    </location>
</feature>
<evidence type="ECO:0000256" key="1">
    <source>
        <dbReference type="SAM" id="MobiDB-lite"/>
    </source>
</evidence>
<sequence>MSPKLKPLLLPQLVEERRKWEVQQVNPECDLSYVYYTTNSSSSDVASPLTPTFSPKGHFRMSSSASSLDLPPQLNESPVSPTQSVHPKAPTRILPDVQEEDLESDNEDHDDSVLYSCLCDEPCEHRNSSEDLMFNGNLVNDYDIDYDGFMSDGDVPPEGRSRKKGSGSESPFAGLSSRIGARLPSMSRWRSSSRRGNPMLSPSTELSLESVVLSGGPSSRSSSMSAPSRPGPERLPENTGLPTPAVSFYGSTESINLPSPIDIEKAQSIQERSSLERERGLATTPLLPPLMTSPLSGPPPESPLQSPTIAPPSATTEVPSPMLPSAHFPRPSLSTKPSVSSFRHGPSSPELPLPLPSMLQECDEWSDRLGHANFTITPQPYQPEAVNLESLRQLRSDWDTARCNYTKHLVRTGENYGETSKIYALTEAKWTDIEKRWRTTHDALMEQIVEVTNSAPASTSASRSRSRGRARANSGGAALLGRPPVDDVFAGMQWRRLEDGLPSVLPRLVDADGKFPARGDEDIVGPMQRDEVMLRTHSEERKGARFWKNLAGKVGLRK</sequence>
<reference evidence="2 3" key="1">
    <citation type="submission" date="2020-01" db="EMBL/GenBank/DDBJ databases">
        <title>Identification and distribution of gene clusters putatively required for synthesis of sphingolipid metabolism inhibitors in phylogenetically diverse species of the filamentous fungus Fusarium.</title>
        <authorList>
            <person name="Kim H.-S."/>
            <person name="Busman M."/>
            <person name="Brown D.W."/>
            <person name="Divon H."/>
            <person name="Uhlig S."/>
            <person name="Proctor R.H."/>
        </authorList>
    </citation>
    <scope>NUCLEOTIDE SEQUENCE [LARGE SCALE GENOMIC DNA]</scope>
    <source>
        <strain evidence="2 3">NRRL 20459</strain>
    </source>
</reference>
<feature type="compositionally biased region" description="Polar residues" evidence="1">
    <location>
        <begin position="74"/>
        <end position="85"/>
    </location>
</feature>
<evidence type="ECO:0008006" key="4">
    <source>
        <dbReference type="Google" id="ProtNLM"/>
    </source>
</evidence>
<dbReference type="EMBL" id="JAADYS010002447">
    <property type="protein sequence ID" value="KAF4458473.1"/>
    <property type="molecule type" value="Genomic_DNA"/>
</dbReference>
<feature type="compositionally biased region" description="Low complexity" evidence="1">
    <location>
        <begin position="200"/>
        <end position="228"/>
    </location>
</feature>
<comment type="caution">
    <text evidence="2">The sequence shown here is derived from an EMBL/GenBank/DDBJ whole genome shotgun (WGS) entry which is preliminary data.</text>
</comment>